<feature type="domain" description="HTH tetR-type" evidence="4">
    <location>
        <begin position="9"/>
        <end position="69"/>
    </location>
</feature>
<dbReference type="AlphaFoldDB" id="A0A8J3AEU2"/>
<dbReference type="EMBL" id="BMHB01000001">
    <property type="protein sequence ID" value="GGI11484.1"/>
    <property type="molecule type" value="Genomic_DNA"/>
</dbReference>
<dbReference type="PROSITE" id="PS50977">
    <property type="entry name" value="HTH_TETR_2"/>
    <property type="match status" value="1"/>
</dbReference>
<keyword evidence="2 3" id="KW-0238">DNA-binding</keyword>
<proteinExistence type="predicted"/>
<dbReference type="InterPro" id="IPR039532">
    <property type="entry name" value="TetR_C_Firmicutes"/>
</dbReference>
<name>A0A8J3AEU2_9BACI</name>
<evidence type="ECO:0000256" key="3">
    <source>
        <dbReference type="PROSITE-ProRule" id="PRU00335"/>
    </source>
</evidence>
<dbReference type="SUPFAM" id="SSF46689">
    <property type="entry name" value="Homeodomain-like"/>
    <property type="match status" value="1"/>
</dbReference>
<evidence type="ECO:0000256" key="1">
    <source>
        <dbReference type="ARBA" id="ARBA00022491"/>
    </source>
</evidence>
<dbReference type="OrthoDB" id="9810250at2"/>
<keyword evidence="1" id="KW-0678">Repressor</keyword>
<dbReference type="GO" id="GO:0003677">
    <property type="term" value="F:DNA binding"/>
    <property type="evidence" value="ECO:0007669"/>
    <property type="project" value="UniProtKB-UniRule"/>
</dbReference>
<evidence type="ECO:0000313" key="6">
    <source>
        <dbReference type="Proteomes" id="UP000626244"/>
    </source>
</evidence>
<dbReference type="Gene3D" id="1.10.357.10">
    <property type="entry name" value="Tetracycline Repressor, domain 2"/>
    <property type="match status" value="1"/>
</dbReference>
<comment type="caution">
    <text evidence="5">The sequence shown here is derived from an EMBL/GenBank/DDBJ whole genome shotgun (WGS) entry which is preliminary data.</text>
</comment>
<dbReference type="InterPro" id="IPR009057">
    <property type="entry name" value="Homeodomain-like_sf"/>
</dbReference>
<gene>
    <name evidence="5" type="ORF">GCM10007380_08070</name>
</gene>
<organism evidence="5 6">
    <name type="scientific">Gottfriedia solisilvae</name>
    <dbReference type="NCBI Taxonomy" id="1516104"/>
    <lineage>
        <taxon>Bacteria</taxon>
        <taxon>Bacillati</taxon>
        <taxon>Bacillota</taxon>
        <taxon>Bacilli</taxon>
        <taxon>Bacillales</taxon>
        <taxon>Bacillaceae</taxon>
        <taxon>Gottfriedia</taxon>
    </lineage>
</organism>
<dbReference type="InterPro" id="IPR001647">
    <property type="entry name" value="HTH_TetR"/>
</dbReference>
<sequence>MKKKPTITAQTKQNIIDAFWELYCTKRIEKITIKEITTRAGYNRSTFYEYFTDVYDVLEQIENTLISRLQELPMQQLSSPGDPFPFEALVSMYSHHSKYLVVLLGDHGDPAFQGKVKGSMKPIIKEILVSKGAKDGFELDYTLEYALSAMIGILSYWFNQEKAPSIESLMVLITELSSEGVMGRLMGRS</sequence>
<evidence type="ECO:0000256" key="2">
    <source>
        <dbReference type="ARBA" id="ARBA00023125"/>
    </source>
</evidence>
<dbReference type="InterPro" id="IPR050624">
    <property type="entry name" value="HTH-type_Tx_Regulator"/>
</dbReference>
<evidence type="ECO:0000313" key="5">
    <source>
        <dbReference type="EMBL" id="GGI11484.1"/>
    </source>
</evidence>
<accession>A0A8J3AEU2</accession>
<dbReference type="PANTHER" id="PTHR43479">
    <property type="entry name" value="ACREF/ENVCD OPERON REPRESSOR-RELATED"/>
    <property type="match status" value="1"/>
</dbReference>
<dbReference type="PANTHER" id="PTHR43479:SF11">
    <property type="entry name" value="ACREF_ENVCD OPERON REPRESSOR-RELATED"/>
    <property type="match status" value="1"/>
</dbReference>
<reference evidence="6" key="1">
    <citation type="journal article" date="2019" name="Int. J. Syst. Evol. Microbiol.">
        <title>The Global Catalogue of Microorganisms (GCM) 10K type strain sequencing project: providing services to taxonomists for standard genome sequencing and annotation.</title>
        <authorList>
            <consortium name="The Broad Institute Genomics Platform"/>
            <consortium name="The Broad Institute Genome Sequencing Center for Infectious Disease"/>
            <person name="Wu L."/>
            <person name="Ma J."/>
        </authorList>
    </citation>
    <scope>NUCLEOTIDE SEQUENCE [LARGE SCALE GENOMIC DNA]</scope>
    <source>
        <strain evidence="6">CGMCC 1.14993</strain>
    </source>
</reference>
<dbReference type="RefSeq" id="WP_087999056.1">
    <property type="nucleotide sequence ID" value="NZ_BMHB01000001.1"/>
</dbReference>
<evidence type="ECO:0000259" key="4">
    <source>
        <dbReference type="PROSITE" id="PS50977"/>
    </source>
</evidence>
<dbReference type="Pfam" id="PF14278">
    <property type="entry name" value="TetR_C_8"/>
    <property type="match status" value="1"/>
</dbReference>
<dbReference type="Proteomes" id="UP000626244">
    <property type="component" value="Unassembled WGS sequence"/>
</dbReference>
<feature type="DNA-binding region" description="H-T-H motif" evidence="3">
    <location>
        <begin position="32"/>
        <end position="51"/>
    </location>
</feature>
<protein>
    <submittedName>
        <fullName evidence="5">AcrR family transcriptional regulator</fullName>
    </submittedName>
</protein>
<keyword evidence="6" id="KW-1185">Reference proteome</keyword>